<evidence type="ECO:0000256" key="1">
    <source>
        <dbReference type="SAM" id="Phobius"/>
    </source>
</evidence>
<dbReference type="AlphaFoldDB" id="A0A1G2BLQ9"/>
<name>A0A1G2BLQ9_9BACT</name>
<keyword evidence="1" id="KW-0812">Transmembrane</keyword>
<organism evidence="2 3">
    <name type="scientific">Candidatus Komeilibacteria bacterium RIFCSPHIGHO2_01_FULL_52_14</name>
    <dbReference type="NCBI Taxonomy" id="1798549"/>
    <lineage>
        <taxon>Bacteria</taxon>
        <taxon>Candidatus Komeiliibacteriota</taxon>
    </lineage>
</organism>
<dbReference type="Proteomes" id="UP000177817">
    <property type="component" value="Unassembled WGS sequence"/>
</dbReference>
<comment type="caution">
    <text evidence="2">The sequence shown here is derived from an EMBL/GenBank/DDBJ whole genome shotgun (WGS) entry which is preliminary data.</text>
</comment>
<dbReference type="EMBL" id="MHKK01000027">
    <property type="protein sequence ID" value="OGY89656.1"/>
    <property type="molecule type" value="Genomic_DNA"/>
</dbReference>
<accession>A0A1G2BLQ9</accession>
<evidence type="ECO:0000313" key="3">
    <source>
        <dbReference type="Proteomes" id="UP000177817"/>
    </source>
</evidence>
<evidence type="ECO:0008006" key="4">
    <source>
        <dbReference type="Google" id="ProtNLM"/>
    </source>
</evidence>
<keyword evidence="1" id="KW-1133">Transmembrane helix</keyword>
<evidence type="ECO:0000313" key="2">
    <source>
        <dbReference type="EMBL" id="OGY89656.1"/>
    </source>
</evidence>
<protein>
    <recommendedName>
        <fullName evidence="4">Type II secretion system protein GspG C-terminal domain-containing protein</fullName>
    </recommendedName>
</protein>
<feature type="transmembrane region" description="Helical" evidence="1">
    <location>
        <begin position="12"/>
        <end position="36"/>
    </location>
</feature>
<gene>
    <name evidence="2" type="ORF">A2677_01475</name>
</gene>
<sequence>MPTDKKLSTRTVRVILAGYAVIALTLLLLSIANYPVQWRKEANNERRRYLSVYAQAIEYAALDHDGALFPLPAEPAVIANIDSCTFYCTALQRTIPCINLEKDLVPDYMSKMLRDPFLDSMTTTGFYVSRMGSRLTLGSCAAFFNQRINLTKDL</sequence>
<proteinExistence type="predicted"/>
<keyword evidence="1" id="KW-0472">Membrane</keyword>
<reference evidence="2 3" key="1">
    <citation type="journal article" date="2016" name="Nat. Commun.">
        <title>Thousands of microbial genomes shed light on interconnected biogeochemical processes in an aquifer system.</title>
        <authorList>
            <person name="Anantharaman K."/>
            <person name="Brown C.T."/>
            <person name="Hug L.A."/>
            <person name="Sharon I."/>
            <person name="Castelle C.J."/>
            <person name="Probst A.J."/>
            <person name="Thomas B.C."/>
            <person name="Singh A."/>
            <person name="Wilkins M.J."/>
            <person name="Karaoz U."/>
            <person name="Brodie E.L."/>
            <person name="Williams K.H."/>
            <person name="Hubbard S.S."/>
            <person name="Banfield J.F."/>
        </authorList>
    </citation>
    <scope>NUCLEOTIDE SEQUENCE [LARGE SCALE GENOMIC DNA]</scope>
</reference>